<dbReference type="Pfam" id="PF05130">
    <property type="entry name" value="FlgN"/>
    <property type="match status" value="1"/>
</dbReference>
<proteinExistence type="inferred from homology"/>
<dbReference type="Proteomes" id="UP000292136">
    <property type="component" value="Unassembled WGS sequence"/>
</dbReference>
<reference evidence="4 5" key="1">
    <citation type="submission" date="2019-02" db="EMBL/GenBank/DDBJ databases">
        <title>Genomic Encyclopedia of Type Strains, Phase IV (KMG-IV): sequencing the most valuable type-strain genomes for metagenomic binning, comparative biology and taxonomic classification.</title>
        <authorList>
            <person name="Goeker M."/>
        </authorList>
    </citation>
    <scope>NUCLEOTIDE SEQUENCE [LARGE SCALE GENOMIC DNA]</scope>
    <source>
        <strain evidence="4 5">DSM 21223</strain>
    </source>
</reference>
<keyword evidence="3" id="KW-1005">Bacterial flagellum biogenesis</keyword>
<dbReference type="EMBL" id="SHKM01000003">
    <property type="protein sequence ID" value="RZT75618.1"/>
    <property type="molecule type" value="Genomic_DNA"/>
</dbReference>
<keyword evidence="4" id="KW-0966">Cell projection</keyword>
<keyword evidence="4" id="KW-0282">Flagellum</keyword>
<dbReference type="Gene3D" id="1.20.58.300">
    <property type="entry name" value="FlgN-like"/>
    <property type="match status" value="1"/>
</dbReference>
<accession>A0ABY0IMN5</accession>
<evidence type="ECO:0000256" key="2">
    <source>
        <dbReference type="ARBA" id="ARBA00007703"/>
    </source>
</evidence>
<dbReference type="InterPro" id="IPR007809">
    <property type="entry name" value="FlgN-like"/>
</dbReference>
<evidence type="ECO:0000313" key="4">
    <source>
        <dbReference type="EMBL" id="RZT75618.1"/>
    </source>
</evidence>
<keyword evidence="5" id="KW-1185">Reference proteome</keyword>
<gene>
    <name evidence="4" type="ORF">EV678_2802</name>
</gene>
<evidence type="ECO:0000256" key="1">
    <source>
        <dbReference type="ARBA" id="ARBA00002397"/>
    </source>
</evidence>
<evidence type="ECO:0000313" key="5">
    <source>
        <dbReference type="Proteomes" id="UP000292136"/>
    </source>
</evidence>
<protein>
    <submittedName>
        <fullName evidence="4">Flagella synthesis protein FlgN</fullName>
    </submittedName>
</protein>
<dbReference type="RefSeq" id="WP_165397534.1">
    <property type="nucleotide sequence ID" value="NZ_SHKM01000003.1"/>
</dbReference>
<keyword evidence="4" id="KW-0969">Cilium</keyword>
<evidence type="ECO:0000256" key="3">
    <source>
        <dbReference type="ARBA" id="ARBA00022795"/>
    </source>
</evidence>
<comment type="function">
    <text evidence="1">Required for the efficient initiation of filament assembly.</text>
</comment>
<comment type="similarity">
    <text evidence="2">Belongs to the FlgN family.</text>
</comment>
<dbReference type="InterPro" id="IPR036679">
    <property type="entry name" value="FlgN-like_sf"/>
</dbReference>
<comment type="caution">
    <text evidence="4">The sequence shown here is derived from an EMBL/GenBank/DDBJ whole genome shotgun (WGS) entry which is preliminary data.</text>
</comment>
<organism evidence="4 5">
    <name type="scientific">Azospira oryzae</name>
    <dbReference type="NCBI Taxonomy" id="146939"/>
    <lineage>
        <taxon>Bacteria</taxon>
        <taxon>Pseudomonadati</taxon>
        <taxon>Pseudomonadota</taxon>
        <taxon>Betaproteobacteria</taxon>
        <taxon>Rhodocyclales</taxon>
        <taxon>Rhodocyclaceae</taxon>
        <taxon>Azospira</taxon>
    </lineage>
</organism>
<name>A0ABY0IMN5_9RHOO</name>
<dbReference type="SUPFAM" id="SSF140566">
    <property type="entry name" value="FlgN-like"/>
    <property type="match status" value="1"/>
</dbReference>
<sequence>MTLKSLLEGELAQMGDFIKLLKEEQGALTAGDTEALEALSATKVALVQTLNRSGEARNVVLRSAGLENDRPGVEAWIRGNPKDLAVQQLWNSLKVAVVEARELNLLNGKLIAMRLQHNQQTLSALLSTSTTPQSNLYGPDGQPTQLSGRRIIDAA</sequence>